<gene>
    <name evidence="2" type="ORF">HKW66_Vig0079370</name>
</gene>
<reference evidence="2 3" key="1">
    <citation type="submission" date="2020-05" db="EMBL/GenBank/DDBJ databases">
        <title>Vigna angularis (adzuki bean) Var. LongXiaoDou No. 4 denovo assembly.</title>
        <authorList>
            <person name="Xiang H."/>
        </authorList>
    </citation>
    <scope>NUCLEOTIDE SEQUENCE [LARGE SCALE GENOMIC DNA]</scope>
    <source>
        <tissue evidence="2">Leaf</tissue>
    </source>
</reference>
<feature type="compositionally biased region" description="Polar residues" evidence="1">
    <location>
        <begin position="196"/>
        <end position="209"/>
    </location>
</feature>
<evidence type="ECO:0000313" key="3">
    <source>
        <dbReference type="Proteomes" id="UP000743370"/>
    </source>
</evidence>
<dbReference type="EMBL" id="JABFOF010000006">
    <property type="protein sequence ID" value="KAG2394688.1"/>
    <property type="molecule type" value="Genomic_DNA"/>
</dbReference>
<protein>
    <submittedName>
        <fullName evidence="2">Uncharacterized protein</fullName>
    </submittedName>
</protein>
<feature type="region of interest" description="Disordered" evidence="1">
    <location>
        <begin position="189"/>
        <end position="209"/>
    </location>
</feature>
<proteinExistence type="predicted"/>
<dbReference type="PANTHER" id="PTHR31066">
    <property type="entry name" value="OS05G0427100 PROTEIN-RELATED"/>
    <property type="match status" value="1"/>
</dbReference>
<dbReference type="PANTHER" id="PTHR31066:SF100">
    <property type="entry name" value="PB1 DOMAIN-CONTAINING PROTEIN"/>
    <property type="match status" value="1"/>
</dbReference>
<dbReference type="InterPro" id="IPR053198">
    <property type="entry name" value="Gynoecium_Dev_Regulator"/>
</dbReference>
<evidence type="ECO:0000313" key="2">
    <source>
        <dbReference type="EMBL" id="KAG2394688.1"/>
    </source>
</evidence>
<sequence length="209" mass="22327">MAVCSYGGVQLRRCAATAVCSYGGVQLRRCAATAVCSYGGVQLRRCAATAVCSYGGVQLRRCAATAVCSYGGVQLRRCVATVVCSYGDKIQPRTHDNQLSYVGGDTKILAVNRAIKMRLFLFTLSSNPNSSFSSDRDRFLDALNSASIPPQLDAIKTPPVTPSNVDYLFGLDKAVSPLTLPPTLRSSIQEEVPPASQLQPPLHCSTTPF</sequence>
<comment type="caution">
    <text evidence="2">The sequence shown here is derived from an EMBL/GenBank/DDBJ whole genome shotgun (WGS) entry which is preliminary data.</text>
</comment>
<dbReference type="Proteomes" id="UP000743370">
    <property type="component" value="Unassembled WGS sequence"/>
</dbReference>
<evidence type="ECO:0000256" key="1">
    <source>
        <dbReference type="SAM" id="MobiDB-lite"/>
    </source>
</evidence>
<dbReference type="AlphaFoldDB" id="A0A8T0K5D0"/>
<accession>A0A8T0K5D0</accession>
<organism evidence="2 3">
    <name type="scientific">Phaseolus angularis</name>
    <name type="common">Azuki bean</name>
    <name type="synonym">Vigna angularis</name>
    <dbReference type="NCBI Taxonomy" id="3914"/>
    <lineage>
        <taxon>Eukaryota</taxon>
        <taxon>Viridiplantae</taxon>
        <taxon>Streptophyta</taxon>
        <taxon>Embryophyta</taxon>
        <taxon>Tracheophyta</taxon>
        <taxon>Spermatophyta</taxon>
        <taxon>Magnoliopsida</taxon>
        <taxon>eudicotyledons</taxon>
        <taxon>Gunneridae</taxon>
        <taxon>Pentapetalae</taxon>
        <taxon>rosids</taxon>
        <taxon>fabids</taxon>
        <taxon>Fabales</taxon>
        <taxon>Fabaceae</taxon>
        <taxon>Papilionoideae</taxon>
        <taxon>50 kb inversion clade</taxon>
        <taxon>NPAAA clade</taxon>
        <taxon>indigoferoid/millettioid clade</taxon>
        <taxon>Phaseoleae</taxon>
        <taxon>Vigna</taxon>
    </lineage>
</organism>
<name>A0A8T0K5D0_PHAAN</name>